<dbReference type="InterPro" id="IPR024810">
    <property type="entry name" value="MAB21L/cGLR"/>
</dbReference>
<dbReference type="InterPro" id="IPR046906">
    <property type="entry name" value="Mab-21_HhH/H2TH-like"/>
</dbReference>
<sequence>MYEDAHLEKMIILWHSIVYLLGELKDRLTGRDDKNKDVEKTDQNQELHSSPETVNWEFHSQELLPQQTKLENGNPEFWQQKEKDKETPNILKHFQDNKLVLDSTVYQMTRETLINLEDFNFHLIDSCEQKFQSSRVDLFETSTISSDELSDAELKTTSLNERQLFLTPKLTTPMSAVSISFTDNNNCMLSNNTPLSVVPGTVPGLFYLKLNDPPRLDPKWIKFCEKKGNEVLVSPTLLQESIHHSCSLLSACSNCASIQNPTHSQMMCYVGQNHNGSGLQCITHSLCEEGSWVQSQFHSDLLTLAVPCESWPQETDIFWPCKEALAKARELGCHIVPARSQNNNSSLLWRFCFDLPCQTMINSLCEEWRHSFATFKKLCHVYLIDTAMTDELVRNLLCHVVSDVSKRNCENDTDKLGLLIKKLLQCLKTQSCPSYFLPEYNMLKSWSSNDRTLAYQGALELQYSIQCPDIMGYISEGSECGSQRSHLPYLPSNITLTWLEALAAFNQISNFVPENFSERQVEKLFMQGEIIPLQLVEAVIHYVRTDGKFPLPLCLHTPQRQQFLNFIKASVPGSEAKLFAEKTKLLQGFLCLQYAILERMEEYFNEHPEEAVTIEYE</sequence>
<feature type="region of interest" description="Disordered" evidence="1">
    <location>
        <begin position="30"/>
        <end position="52"/>
    </location>
</feature>
<evidence type="ECO:0000256" key="1">
    <source>
        <dbReference type="SAM" id="MobiDB-lite"/>
    </source>
</evidence>
<dbReference type="Proteomes" id="UP000085678">
    <property type="component" value="Unplaced"/>
</dbReference>
<dbReference type="OMA" id="CHIVPAR"/>
<reference evidence="4" key="1">
    <citation type="submission" date="2025-08" db="UniProtKB">
        <authorList>
            <consortium name="RefSeq"/>
        </authorList>
    </citation>
    <scope>IDENTIFICATION</scope>
    <source>
        <tissue evidence="4">Gonads</tissue>
    </source>
</reference>
<gene>
    <name evidence="4" type="primary">LOC106177224</name>
</gene>
<evidence type="ECO:0000259" key="2">
    <source>
        <dbReference type="Pfam" id="PF20266"/>
    </source>
</evidence>
<accession>A0A1S3JYC7</accession>
<keyword evidence="3" id="KW-1185">Reference proteome</keyword>
<dbReference type="SMART" id="SM01265">
    <property type="entry name" value="Mab-21"/>
    <property type="match status" value="1"/>
</dbReference>
<evidence type="ECO:0000313" key="3">
    <source>
        <dbReference type="Proteomes" id="UP000085678"/>
    </source>
</evidence>
<dbReference type="PANTHER" id="PTHR10656:SF69">
    <property type="entry name" value="MAB-21-LIKE HHH_H2TH-LIKE DOMAIN-CONTAINING PROTEIN"/>
    <property type="match status" value="1"/>
</dbReference>
<dbReference type="Gene3D" id="1.10.1410.40">
    <property type="match status" value="1"/>
</dbReference>
<name>A0A1S3JYC7_LINAN</name>
<dbReference type="InParanoid" id="A0A1S3JYC7"/>
<dbReference type="Pfam" id="PF20266">
    <property type="entry name" value="Mab-21_C"/>
    <property type="match status" value="1"/>
</dbReference>
<proteinExistence type="predicted"/>
<feature type="domain" description="Mab-21-like HhH/H2TH-like" evidence="2">
    <location>
        <begin position="414"/>
        <end position="455"/>
    </location>
</feature>
<organism evidence="3 4">
    <name type="scientific">Lingula anatina</name>
    <name type="common">Brachiopod</name>
    <name type="synonym">Lingula unguis</name>
    <dbReference type="NCBI Taxonomy" id="7574"/>
    <lineage>
        <taxon>Eukaryota</taxon>
        <taxon>Metazoa</taxon>
        <taxon>Spiralia</taxon>
        <taxon>Lophotrochozoa</taxon>
        <taxon>Brachiopoda</taxon>
        <taxon>Linguliformea</taxon>
        <taxon>Lingulata</taxon>
        <taxon>Lingulida</taxon>
        <taxon>Linguloidea</taxon>
        <taxon>Lingulidae</taxon>
        <taxon>Lingula</taxon>
    </lineage>
</organism>
<dbReference type="AlphaFoldDB" id="A0A1S3JYC7"/>
<feature type="compositionally biased region" description="Basic and acidic residues" evidence="1">
    <location>
        <begin position="30"/>
        <end position="45"/>
    </location>
</feature>
<protein>
    <submittedName>
        <fullName evidence="4">Uncharacterized protein LOC106177224 isoform X1</fullName>
    </submittedName>
</protein>
<dbReference type="RefSeq" id="XP_013415398.1">
    <property type="nucleotide sequence ID" value="XM_013559944.1"/>
</dbReference>
<dbReference type="GeneID" id="106177224"/>
<dbReference type="KEGG" id="lak:106177224"/>
<evidence type="ECO:0000313" key="4">
    <source>
        <dbReference type="RefSeq" id="XP_013415398.1"/>
    </source>
</evidence>
<dbReference type="PANTHER" id="PTHR10656">
    <property type="entry name" value="CELL FATE DETERMINING PROTEIN MAB21-RELATED"/>
    <property type="match status" value="1"/>
</dbReference>